<evidence type="ECO:0000313" key="5">
    <source>
        <dbReference type="Proteomes" id="UP000559404"/>
    </source>
</evidence>
<dbReference type="PROSITE" id="PS00061">
    <property type="entry name" value="ADH_SHORT"/>
    <property type="match status" value="1"/>
</dbReference>
<dbReference type="InterPro" id="IPR002347">
    <property type="entry name" value="SDR_fam"/>
</dbReference>
<dbReference type="Gene3D" id="3.40.50.720">
    <property type="entry name" value="NAD(P)-binding Rossmann-like Domain"/>
    <property type="match status" value="1"/>
</dbReference>
<organism evidence="4 5">
    <name type="scientific">Stappia taiwanensis</name>
    <dbReference type="NCBI Taxonomy" id="992267"/>
    <lineage>
        <taxon>Bacteria</taxon>
        <taxon>Pseudomonadati</taxon>
        <taxon>Pseudomonadota</taxon>
        <taxon>Alphaproteobacteria</taxon>
        <taxon>Hyphomicrobiales</taxon>
        <taxon>Stappiaceae</taxon>
        <taxon>Stappia</taxon>
    </lineage>
</organism>
<dbReference type="PRINTS" id="PR00080">
    <property type="entry name" value="SDRFAMILY"/>
</dbReference>
<proteinExistence type="inferred from homology"/>
<reference evidence="4 5" key="2">
    <citation type="submission" date="2020-08" db="EMBL/GenBank/DDBJ databases">
        <title>Stappia taiwanensis sp. nov., isolated from a coastal thermal spring.</title>
        <authorList>
            <person name="Kampfer P."/>
        </authorList>
    </citation>
    <scope>NUCLEOTIDE SEQUENCE [LARGE SCALE GENOMIC DNA]</scope>
    <source>
        <strain evidence="4 5">DSM 23284</strain>
    </source>
</reference>
<dbReference type="CDD" id="cd05233">
    <property type="entry name" value="SDR_c"/>
    <property type="match status" value="1"/>
</dbReference>
<dbReference type="Proteomes" id="UP000559404">
    <property type="component" value="Unassembled WGS sequence"/>
</dbReference>
<gene>
    <name evidence="4" type="ORF">H1W37_14050</name>
</gene>
<dbReference type="RefSeq" id="WP_181760976.1">
    <property type="nucleotide sequence ID" value="NZ_BMCR01000003.1"/>
</dbReference>
<dbReference type="InterPro" id="IPR057326">
    <property type="entry name" value="KR_dom"/>
</dbReference>
<dbReference type="PANTHER" id="PTHR43639">
    <property type="entry name" value="OXIDOREDUCTASE, SHORT-CHAIN DEHYDROGENASE/REDUCTASE FAMILY (AFU_ORTHOLOGUE AFUA_5G02870)"/>
    <property type="match status" value="1"/>
</dbReference>
<accession>A0A838Y0L8</accession>
<dbReference type="InterPro" id="IPR036291">
    <property type="entry name" value="NAD(P)-bd_dom_sf"/>
</dbReference>
<feature type="domain" description="Ketoreductase" evidence="3">
    <location>
        <begin position="12"/>
        <end position="192"/>
    </location>
</feature>
<name>A0A838Y0L8_9HYPH</name>
<comment type="caution">
    <text evidence="4">The sequence shown here is derived from an EMBL/GenBank/DDBJ whole genome shotgun (WGS) entry which is preliminary data.</text>
</comment>
<dbReference type="GO" id="GO:0016491">
    <property type="term" value="F:oxidoreductase activity"/>
    <property type="evidence" value="ECO:0007669"/>
    <property type="project" value="UniProtKB-KW"/>
</dbReference>
<dbReference type="PRINTS" id="PR00081">
    <property type="entry name" value="GDHRDH"/>
</dbReference>
<evidence type="ECO:0000259" key="3">
    <source>
        <dbReference type="SMART" id="SM00822"/>
    </source>
</evidence>
<sequence length="253" mass="27386">MGGAIYPDLQERTVLVTGGGSGIGAEIVRHFAAQGARVGFIDIAAEASEALVQELTAEGRTVHFEQADLTDIDALRAAIDRVREAFGPITVLVNNAAHDERHALEDVTPEYWDQRMAVNLRHQFFCAQAVVPDMRAAGGGAIVNMGSISWMIGEGNMAGYTASKSAVLGLTRSLARDLGPDNIRVNSIAPGWIMTQRQIDLWLTEEGEQNIMKRQCLKRKLVPADVARVVLFYASSEASACTNQSYIVDGGWV</sequence>
<evidence type="ECO:0000256" key="2">
    <source>
        <dbReference type="ARBA" id="ARBA00023002"/>
    </source>
</evidence>
<evidence type="ECO:0000313" key="4">
    <source>
        <dbReference type="EMBL" id="MBA4612784.1"/>
    </source>
</evidence>
<evidence type="ECO:0000256" key="1">
    <source>
        <dbReference type="ARBA" id="ARBA00006484"/>
    </source>
</evidence>
<comment type="similarity">
    <text evidence="1">Belongs to the short-chain dehydrogenases/reductases (SDR) family.</text>
</comment>
<dbReference type="AlphaFoldDB" id="A0A838Y0L8"/>
<reference evidence="4 5" key="1">
    <citation type="submission" date="2020-07" db="EMBL/GenBank/DDBJ databases">
        <authorList>
            <person name="Li M."/>
        </authorList>
    </citation>
    <scope>NUCLEOTIDE SEQUENCE [LARGE SCALE GENOMIC DNA]</scope>
    <source>
        <strain evidence="4 5">DSM 23284</strain>
    </source>
</reference>
<dbReference type="SUPFAM" id="SSF51735">
    <property type="entry name" value="NAD(P)-binding Rossmann-fold domains"/>
    <property type="match status" value="1"/>
</dbReference>
<dbReference type="Pfam" id="PF13561">
    <property type="entry name" value="adh_short_C2"/>
    <property type="match status" value="1"/>
</dbReference>
<protein>
    <submittedName>
        <fullName evidence="4">SDR family oxidoreductase</fullName>
    </submittedName>
</protein>
<dbReference type="InterPro" id="IPR020904">
    <property type="entry name" value="Sc_DH/Rdtase_CS"/>
</dbReference>
<dbReference type="SMART" id="SM00822">
    <property type="entry name" value="PKS_KR"/>
    <property type="match status" value="1"/>
</dbReference>
<dbReference type="EMBL" id="JACEON010000013">
    <property type="protein sequence ID" value="MBA4612784.1"/>
    <property type="molecule type" value="Genomic_DNA"/>
</dbReference>
<dbReference type="FunFam" id="3.40.50.720:FF:000620">
    <property type="entry name" value="3-oxoacyl-(Acyl carrier protein) reductase"/>
    <property type="match status" value="1"/>
</dbReference>
<keyword evidence="2" id="KW-0560">Oxidoreductase</keyword>
<keyword evidence="5" id="KW-1185">Reference proteome</keyword>
<dbReference type="PANTHER" id="PTHR43639:SF1">
    <property type="entry name" value="SHORT-CHAIN DEHYDROGENASE_REDUCTASE FAMILY PROTEIN"/>
    <property type="match status" value="1"/>
</dbReference>